<reference evidence="1 2" key="1">
    <citation type="submission" date="2024-02" db="EMBL/GenBank/DDBJ databases">
        <authorList>
            <person name="Chen Y."/>
            <person name="Shah S."/>
            <person name="Dougan E. K."/>
            <person name="Thang M."/>
            <person name="Chan C."/>
        </authorList>
    </citation>
    <scope>NUCLEOTIDE SEQUENCE [LARGE SCALE GENOMIC DNA]</scope>
</reference>
<gene>
    <name evidence="1" type="ORF">CCMP2556_LOCUS52849</name>
</gene>
<dbReference type="EMBL" id="CAXAMN010027983">
    <property type="protein sequence ID" value="CAK9114278.1"/>
    <property type="molecule type" value="Genomic_DNA"/>
</dbReference>
<sequence length="120" mass="12637">MPFQLLAKVESSHMAVKLAVCEAGSREHTQSVPPGGSSAHRDFAAATRGPGVLPTHAGLALMSPRHSVRPRHLVRARRTAPCAAAVAQGLRTVSSFSTTRRKVGRSAGLTCDCIDDQALL</sequence>
<keyword evidence="2" id="KW-1185">Reference proteome</keyword>
<organism evidence="1 2">
    <name type="scientific">Durusdinium trenchii</name>
    <dbReference type="NCBI Taxonomy" id="1381693"/>
    <lineage>
        <taxon>Eukaryota</taxon>
        <taxon>Sar</taxon>
        <taxon>Alveolata</taxon>
        <taxon>Dinophyceae</taxon>
        <taxon>Suessiales</taxon>
        <taxon>Symbiodiniaceae</taxon>
        <taxon>Durusdinium</taxon>
    </lineage>
</organism>
<comment type="caution">
    <text evidence="1">The sequence shown here is derived from an EMBL/GenBank/DDBJ whole genome shotgun (WGS) entry which is preliminary data.</text>
</comment>
<name>A0ABP0SPF2_9DINO</name>
<dbReference type="Proteomes" id="UP001642484">
    <property type="component" value="Unassembled WGS sequence"/>
</dbReference>
<evidence type="ECO:0000313" key="1">
    <source>
        <dbReference type="EMBL" id="CAK9114278.1"/>
    </source>
</evidence>
<accession>A0ABP0SPF2</accession>
<proteinExistence type="predicted"/>
<evidence type="ECO:0000313" key="2">
    <source>
        <dbReference type="Proteomes" id="UP001642484"/>
    </source>
</evidence>
<protein>
    <submittedName>
        <fullName evidence="1">Uncharacterized protein</fullName>
    </submittedName>
</protein>
<feature type="non-terminal residue" evidence="1">
    <location>
        <position position="120"/>
    </location>
</feature>